<organism evidence="1 2">
    <name type="scientific">Dyadobacter koreensis</name>
    <dbReference type="NCBI Taxonomy" id="408657"/>
    <lineage>
        <taxon>Bacteria</taxon>
        <taxon>Pseudomonadati</taxon>
        <taxon>Bacteroidota</taxon>
        <taxon>Cytophagia</taxon>
        <taxon>Cytophagales</taxon>
        <taxon>Spirosomataceae</taxon>
        <taxon>Dyadobacter</taxon>
    </lineage>
</organism>
<name>A0A1H6YXF2_9BACT</name>
<dbReference type="Proteomes" id="UP000199532">
    <property type="component" value="Unassembled WGS sequence"/>
</dbReference>
<accession>A0A1H6YXF2</accession>
<dbReference type="STRING" id="408657.SAMN04487995_4602"/>
<dbReference type="AlphaFoldDB" id="A0A1H6YXF2"/>
<reference evidence="1 2" key="1">
    <citation type="submission" date="2016-10" db="EMBL/GenBank/DDBJ databases">
        <authorList>
            <person name="de Groot N.N."/>
        </authorList>
    </citation>
    <scope>NUCLEOTIDE SEQUENCE [LARGE SCALE GENOMIC DNA]</scope>
    <source>
        <strain evidence="1 2">DSM 19938</strain>
    </source>
</reference>
<protein>
    <submittedName>
        <fullName evidence="1">Uncharacterized protein</fullName>
    </submittedName>
</protein>
<proteinExistence type="predicted"/>
<keyword evidence="2" id="KW-1185">Reference proteome</keyword>
<dbReference type="RefSeq" id="WP_090338585.1">
    <property type="nucleotide sequence ID" value="NZ_FNXY01000007.1"/>
</dbReference>
<sequence>MLVHTHSHWQGSPSTVEILSKQKDFPEHFKQSFRSAADFILKFLDYYEEQLESDVKLKLHYSLETYQMSILQHEVNKSLDILIPLINSDGSGQMIIEYLGLLDSKNQDERRGIIFYLISRFASDNKLADERFETFSASDYKPSATERLQFFQEIPYLEQIVHTAAYSRHHVKLMIDFDSLTQKLSQVVVKKERRVIVTKPSDKIVTTCSISQIRELGVRLAAGGLLDQKTSIDQFLLVFFDETELKNASFFIPTYHDDFRKQLKIKWQSYNNLFAYLFMVLFDNQRIRSVYWKSLVSKGIFLDQNGKLFNNKDLAKIISDHKRNNIVIQKTEIIDNIIKEVFEKKY</sequence>
<evidence type="ECO:0000313" key="1">
    <source>
        <dbReference type="EMBL" id="SEJ41940.1"/>
    </source>
</evidence>
<evidence type="ECO:0000313" key="2">
    <source>
        <dbReference type="Proteomes" id="UP000199532"/>
    </source>
</evidence>
<dbReference type="EMBL" id="FNXY01000007">
    <property type="protein sequence ID" value="SEJ41940.1"/>
    <property type="molecule type" value="Genomic_DNA"/>
</dbReference>
<gene>
    <name evidence="1" type="ORF">SAMN04487995_4602</name>
</gene>